<dbReference type="Proteomes" id="UP000593571">
    <property type="component" value="Unassembled WGS sequence"/>
</dbReference>
<organism evidence="1 2">
    <name type="scientific">Rousettus aegyptiacus</name>
    <name type="common">Egyptian fruit bat</name>
    <name type="synonym">Pteropus aegyptiacus</name>
    <dbReference type="NCBI Taxonomy" id="9407"/>
    <lineage>
        <taxon>Eukaryota</taxon>
        <taxon>Metazoa</taxon>
        <taxon>Chordata</taxon>
        <taxon>Craniata</taxon>
        <taxon>Vertebrata</taxon>
        <taxon>Euteleostomi</taxon>
        <taxon>Mammalia</taxon>
        <taxon>Eutheria</taxon>
        <taxon>Laurasiatheria</taxon>
        <taxon>Chiroptera</taxon>
        <taxon>Yinpterochiroptera</taxon>
        <taxon>Pteropodoidea</taxon>
        <taxon>Pteropodidae</taxon>
        <taxon>Rousettinae</taxon>
        <taxon>Rousettus</taxon>
    </lineage>
</organism>
<dbReference type="EMBL" id="JACASE010000004">
    <property type="protein sequence ID" value="KAF6474680.1"/>
    <property type="molecule type" value="Genomic_DNA"/>
</dbReference>
<comment type="caution">
    <text evidence="1">The sequence shown here is derived from an EMBL/GenBank/DDBJ whole genome shotgun (WGS) entry which is preliminary data.</text>
</comment>
<keyword evidence="2" id="KW-1185">Reference proteome</keyword>
<evidence type="ECO:0000313" key="1">
    <source>
        <dbReference type="EMBL" id="KAF6474680.1"/>
    </source>
</evidence>
<gene>
    <name evidence="1" type="ORF">HJG63_010854</name>
</gene>
<proteinExistence type="predicted"/>
<name>A0A7J8HRL3_ROUAE</name>
<reference evidence="1 2" key="1">
    <citation type="journal article" date="2020" name="Nature">
        <title>Six reference-quality genomes reveal evolution of bat adaptations.</title>
        <authorList>
            <person name="Jebb D."/>
            <person name="Huang Z."/>
            <person name="Pippel M."/>
            <person name="Hughes G.M."/>
            <person name="Lavrichenko K."/>
            <person name="Devanna P."/>
            <person name="Winkler S."/>
            <person name="Jermiin L.S."/>
            <person name="Skirmuntt E.C."/>
            <person name="Katzourakis A."/>
            <person name="Burkitt-Gray L."/>
            <person name="Ray D.A."/>
            <person name="Sullivan K.A.M."/>
            <person name="Roscito J.G."/>
            <person name="Kirilenko B.M."/>
            <person name="Davalos L.M."/>
            <person name="Corthals A.P."/>
            <person name="Power M.L."/>
            <person name="Jones G."/>
            <person name="Ransome R.D."/>
            <person name="Dechmann D.K.N."/>
            <person name="Locatelli A.G."/>
            <person name="Puechmaille S.J."/>
            <person name="Fedrigo O."/>
            <person name="Jarvis E.D."/>
            <person name="Hiller M."/>
            <person name="Vernes S.C."/>
            <person name="Myers E.W."/>
            <person name="Teeling E.C."/>
        </authorList>
    </citation>
    <scope>NUCLEOTIDE SEQUENCE [LARGE SCALE GENOMIC DNA]</scope>
    <source>
        <strain evidence="1">MRouAeg1</strain>
        <tissue evidence="1">Muscle</tissue>
    </source>
</reference>
<protein>
    <submittedName>
        <fullName evidence="1">Uncharacterized protein</fullName>
    </submittedName>
</protein>
<dbReference type="AlphaFoldDB" id="A0A7J8HRL3"/>
<sequence>MPPGRPEGWQPGGRPESAVACRCPRAFGGAPPGPAAWRSSLAFGGVSRNQSANRAFRGDVSCCRFREIWVTVATIISPSPMLLSPGRWRLSGRVFSHTCHSQTPVDGRKWCVNRTCSRGCVWVLPSGSGLVPESQQRGAGALAGSASSPRLGFPEILPCCLSQLLLRTRAVPGGCRLATQR</sequence>
<accession>A0A7J8HRL3</accession>
<evidence type="ECO:0000313" key="2">
    <source>
        <dbReference type="Proteomes" id="UP000593571"/>
    </source>
</evidence>